<dbReference type="Proteomes" id="UP000595437">
    <property type="component" value="Chromosome 8"/>
</dbReference>
<dbReference type="AlphaFoldDB" id="A0A7T8HJ58"/>
<dbReference type="SUPFAM" id="SSF53098">
    <property type="entry name" value="Ribonuclease H-like"/>
    <property type="match status" value="1"/>
</dbReference>
<feature type="non-terminal residue" evidence="2">
    <location>
        <position position="196"/>
    </location>
</feature>
<sequence>MIERILEQGPAIRRALDDRRTQHLIPSWQDIDVMESGNAALKKVADFTDALSSEQALITEDLLLPAEEDTQLTCRLKEKMSGVLMDKYSASSTQKILAKTAFVDPRYKDIDISDEVKDELMVEMMDLPEEQRNDGDGEGEDSTDLLEKKKGKTTPIPKRIRVDTEMSRYLQEEALDPHADPLVWWRDNNARSRCLQ</sequence>
<feature type="region of interest" description="Disordered" evidence="1">
    <location>
        <begin position="128"/>
        <end position="157"/>
    </location>
</feature>
<dbReference type="InterPro" id="IPR012337">
    <property type="entry name" value="RNaseH-like_sf"/>
</dbReference>
<reference evidence="3" key="1">
    <citation type="submission" date="2021-01" db="EMBL/GenBank/DDBJ databases">
        <title>Caligus Genome Assembly.</title>
        <authorList>
            <person name="Gallardo-Escarate C."/>
        </authorList>
    </citation>
    <scope>NUCLEOTIDE SEQUENCE [LARGE SCALE GENOMIC DNA]</scope>
</reference>
<protein>
    <submittedName>
        <fullName evidence="2">Zinc finger BED domaincontaining protein 1like</fullName>
    </submittedName>
</protein>
<name>A0A7T8HJ58_CALRO</name>
<evidence type="ECO:0000256" key="1">
    <source>
        <dbReference type="SAM" id="MobiDB-lite"/>
    </source>
</evidence>
<organism evidence="2 3">
    <name type="scientific">Caligus rogercresseyi</name>
    <name type="common">Sea louse</name>
    <dbReference type="NCBI Taxonomy" id="217165"/>
    <lineage>
        <taxon>Eukaryota</taxon>
        <taxon>Metazoa</taxon>
        <taxon>Ecdysozoa</taxon>
        <taxon>Arthropoda</taxon>
        <taxon>Crustacea</taxon>
        <taxon>Multicrustacea</taxon>
        <taxon>Hexanauplia</taxon>
        <taxon>Copepoda</taxon>
        <taxon>Siphonostomatoida</taxon>
        <taxon>Caligidae</taxon>
        <taxon>Caligus</taxon>
    </lineage>
</organism>
<gene>
    <name evidence="2" type="ORF">FKW44_012218</name>
</gene>
<evidence type="ECO:0000313" key="2">
    <source>
        <dbReference type="EMBL" id="QQP51018.1"/>
    </source>
</evidence>
<accession>A0A7T8HJ58</accession>
<proteinExistence type="predicted"/>
<dbReference type="EMBL" id="CP045897">
    <property type="protein sequence ID" value="QQP51018.1"/>
    <property type="molecule type" value="Genomic_DNA"/>
</dbReference>
<keyword evidence="3" id="KW-1185">Reference proteome</keyword>
<dbReference type="OrthoDB" id="10050977at2759"/>
<evidence type="ECO:0000313" key="3">
    <source>
        <dbReference type="Proteomes" id="UP000595437"/>
    </source>
</evidence>